<dbReference type="HOGENOM" id="CLU_029499_0_0_1"/>
<dbReference type="InterPro" id="IPR005835">
    <property type="entry name" value="NTP_transferase_dom"/>
</dbReference>
<accession>L2GLV6</accession>
<comment type="similarity">
    <text evidence="2">Belongs to the transferase hexapeptide repeat family.</text>
</comment>
<dbReference type="OrthoDB" id="1733332at2759"/>
<comment type="catalytic activity">
    <reaction evidence="4">
        <text>alpha-D-mannose 1-phosphate + GTP + H(+) = GDP-alpha-D-mannose + diphosphate</text>
        <dbReference type="Rhea" id="RHEA:15229"/>
        <dbReference type="ChEBI" id="CHEBI:15378"/>
        <dbReference type="ChEBI" id="CHEBI:33019"/>
        <dbReference type="ChEBI" id="CHEBI:37565"/>
        <dbReference type="ChEBI" id="CHEBI:57527"/>
        <dbReference type="ChEBI" id="CHEBI:58409"/>
        <dbReference type="EC" id="2.7.7.13"/>
    </reaction>
</comment>
<dbReference type="Gene3D" id="3.90.550.10">
    <property type="entry name" value="Spore Coat Polysaccharide Biosynthesis Protein SpsA, Chain A"/>
    <property type="match status" value="1"/>
</dbReference>
<dbReference type="Gene3D" id="2.160.10.10">
    <property type="entry name" value="Hexapeptide repeat proteins"/>
    <property type="match status" value="1"/>
</dbReference>
<evidence type="ECO:0000256" key="3">
    <source>
        <dbReference type="ARBA" id="ARBA00012387"/>
    </source>
</evidence>
<feature type="domain" description="Nucleotidyl transferase" evidence="5">
    <location>
        <begin position="7"/>
        <end position="169"/>
    </location>
</feature>
<dbReference type="GO" id="GO:0004475">
    <property type="term" value="F:mannose-1-phosphate guanylyltransferase (GTP) activity"/>
    <property type="evidence" value="ECO:0007669"/>
    <property type="project" value="UniProtKB-EC"/>
</dbReference>
<comment type="pathway">
    <text evidence="1">Nucleotide-sugar biosynthesis; GDP-alpha-D-mannose biosynthesis; GDP-alpha-D-mannose from alpha-D-mannose 1-phosphate (GTP route): step 1/1.</text>
</comment>
<evidence type="ECO:0000256" key="1">
    <source>
        <dbReference type="ARBA" id="ARBA00004823"/>
    </source>
</evidence>
<organism evidence="7 8">
    <name type="scientific">Vittaforma corneae (strain ATCC 50505)</name>
    <name type="common">Microsporidian parasite</name>
    <name type="synonym">Nosema corneum</name>
    <dbReference type="NCBI Taxonomy" id="993615"/>
    <lineage>
        <taxon>Eukaryota</taxon>
        <taxon>Fungi</taxon>
        <taxon>Fungi incertae sedis</taxon>
        <taxon>Microsporidia</taxon>
        <taxon>Nosematidae</taxon>
        <taxon>Vittaforma</taxon>
    </lineage>
</organism>
<evidence type="ECO:0000259" key="6">
    <source>
        <dbReference type="Pfam" id="PF25087"/>
    </source>
</evidence>
<dbReference type="EC" id="2.7.7.13" evidence="3"/>
<dbReference type="InterPro" id="IPR050486">
    <property type="entry name" value="Mannose-1P_guanyltransferase"/>
</dbReference>
<dbReference type="Proteomes" id="UP000011082">
    <property type="component" value="Unassembled WGS sequence"/>
</dbReference>
<evidence type="ECO:0000313" key="8">
    <source>
        <dbReference type="Proteomes" id="UP000011082"/>
    </source>
</evidence>
<evidence type="ECO:0000313" key="7">
    <source>
        <dbReference type="EMBL" id="ELA41873.1"/>
    </source>
</evidence>
<evidence type="ECO:0000256" key="4">
    <source>
        <dbReference type="ARBA" id="ARBA00047343"/>
    </source>
</evidence>
<evidence type="ECO:0000259" key="5">
    <source>
        <dbReference type="Pfam" id="PF00483"/>
    </source>
</evidence>
<dbReference type="PANTHER" id="PTHR22572">
    <property type="entry name" value="SUGAR-1-PHOSPHATE GUANYL TRANSFERASE"/>
    <property type="match status" value="1"/>
</dbReference>
<dbReference type="SUPFAM" id="SSF53448">
    <property type="entry name" value="Nucleotide-diphospho-sugar transferases"/>
    <property type="match status" value="1"/>
</dbReference>
<reference evidence="8" key="1">
    <citation type="submission" date="2011-05" db="EMBL/GenBank/DDBJ databases">
        <title>The genome sequence of Vittaforma corneae strain ATCC 50505.</title>
        <authorList>
            <consortium name="The Broad Institute Genome Sequencing Platform"/>
            <person name="Cuomo C."/>
            <person name="Didier E."/>
            <person name="Bowers L."/>
            <person name="Young S.K."/>
            <person name="Zeng Q."/>
            <person name="Gargeya S."/>
            <person name="Fitzgerald M."/>
            <person name="Haas B."/>
            <person name="Abouelleil A."/>
            <person name="Alvarado L."/>
            <person name="Arachchi H.M."/>
            <person name="Berlin A."/>
            <person name="Chapman S.B."/>
            <person name="Gearin G."/>
            <person name="Goldberg J."/>
            <person name="Griggs A."/>
            <person name="Gujja S."/>
            <person name="Hansen M."/>
            <person name="Heiman D."/>
            <person name="Howarth C."/>
            <person name="Larimer J."/>
            <person name="Lui A."/>
            <person name="MacDonald P.J.P."/>
            <person name="McCowen C."/>
            <person name="Montmayeur A."/>
            <person name="Murphy C."/>
            <person name="Neiman D."/>
            <person name="Pearson M."/>
            <person name="Priest M."/>
            <person name="Roberts A."/>
            <person name="Saif S."/>
            <person name="Shea T."/>
            <person name="Sisk P."/>
            <person name="Stolte C."/>
            <person name="Sykes S."/>
            <person name="Wortman J."/>
            <person name="Nusbaum C."/>
            <person name="Birren B."/>
        </authorList>
    </citation>
    <scope>NUCLEOTIDE SEQUENCE [LARGE SCALE GENOMIC DNA]</scope>
    <source>
        <strain evidence="8">ATCC 50505</strain>
    </source>
</reference>
<dbReference type="Pfam" id="PF25087">
    <property type="entry name" value="GMPPB_C"/>
    <property type="match status" value="1"/>
</dbReference>
<name>L2GLV6_VITCO</name>
<gene>
    <name evidence="7" type="ORF">VICG_01057</name>
</gene>
<proteinExistence type="inferred from homology"/>
<dbReference type="RefSeq" id="XP_007604503.1">
    <property type="nucleotide sequence ID" value="XM_007604441.1"/>
</dbReference>
<dbReference type="GeneID" id="19881768"/>
<protein>
    <recommendedName>
        <fullName evidence="3">mannose-1-phosphate guanylyltransferase</fullName>
        <ecNumber evidence="3">2.7.7.13</ecNumber>
    </recommendedName>
</protein>
<dbReference type="STRING" id="993615.L2GLV6"/>
<evidence type="ECO:0000256" key="2">
    <source>
        <dbReference type="ARBA" id="ARBA00007274"/>
    </source>
</evidence>
<dbReference type="OMA" id="GRPFLEW"/>
<keyword evidence="8" id="KW-1185">Reference proteome</keyword>
<dbReference type="Pfam" id="PF00483">
    <property type="entry name" value="NTP_transferase"/>
    <property type="match status" value="1"/>
</dbReference>
<sequence length="295" mass="33024">MEEVENYQEEFGITIIYSKEDEPLGTAGPLALAMSHLEGTSFFVLNSDIACNVDLNEMKDDFMRSHAIGIILTYEVEDPTRYGLIMTEGNQIKSFMEKPKKIEGSGPWLINAGIYVLSHEVLRYIELREMSIEKEVFPKLAEAGVLHAFKFEGYWMDIGQPVDYLKGQQLAIENMETDDMLLNEIGATPVSQGAQYEPSEKPNGNVNKGYIDRKNNVVIGRNVKIGSNVNLKDCTLFENTVVENNVTVENSIVGWGSRLQKNCKILDFCVLGEGTIVQEGSCLKGCRTEPNSKFE</sequence>
<dbReference type="VEuPathDB" id="MicrosporidiaDB:VICG_01057"/>
<dbReference type="AlphaFoldDB" id="L2GLV6"/>
<feature type="domain" description="Mannose-1-phosphate guanyltransferase C-terminal" evidence="6">
    <location>
        <begin position="215"/>
        <end position="292"/>
    </location>
</feature>
<dbReference type="InterPro" id="IPR056729">
    <property type="entry name" value="GMPPB_C"/>
</dbReference>
<dbReference type="GO" id="GO:0000032">
    <property type="term" value="P:cell wall mannoprotein biosynthetic process"/>
    <property type="evidence" value="ECO:0007669"/>
    <property type="project" value="EnsemblFungi"/>
</dbReference>
<dbReference type="InParanoid" id="L2GLV6"/>
<dbReference type="GO" id="GO:0009298">
    <property type="term" value="P:GDP-mannose biosynthetic process"/>
    <property type="evidence" value="ECO:0007669"/>
    <property type="project" value="EnsemblFungi"/>
</dbReference>
<dbReference type="InterPro" id="IPR029044">
    <property type="entry name" value="Nucleotide-diphossugar_trans"/>
</dbReference>
<dbReference type="EMBL" id="JH370137">
    <property type="protein sequence ID" value="ELA41873.1"/>
    <property type="molecule type" value="Genomic_DNA"/>
</dbReference>